<evidence type="ECO:0000313" key="2">
    <source>
        <dbReference type="Proteomes" id="UP000317550"/>
    </source>
</evidence>
<dbReference type="SUPFAM" id="SSF48452">
    <property type="entry name" value="TPR-like"/>
    <property type="match status" value="1"/>
</dbReference>
<name>A0A516SF51_9NEIS</name>
<gene>
    <name evidence="1" type="ORF">FNU76_10670</name>
</gene>
<dbReference type="Gene3D" id="2.170.270.10">
    <property type="entry name" value="SET domain"/>
    <property type="match status" value="1"/>
</dbReference>
<dbReference type="Proteomes" id="UP000317550">
    <property type="component" value="Chromosome"/>
</dbReference>
<proteinExistence type="predicted"/>
<evidence type="ECO:0000313" key="1">
    <source>
        <dbReference type="EMBL" id="QDQ26789.1"/>
    </source>
</evidence>
<accession>A0A516SF51</accession>
<keyword evidence="2" id="KW-1185">Reference proteome</keyword>
<dbReference type="InterPro" id="IPR011990">
    <property type="entry name" value="TPR-like_helical_dom_sf"/>
</dbReference>
<dbReference type="AlphaFoldDB" id="A0A516SF51"/>
<organism evidence="1 2">
    <name type="scientific">Chitinimonas arctica</name>
    <dbReference type="NCBI Taxonomy" id="2594795"/>
    <lineage>
        <taxon>Bacteria</taxon>
        <taxon>Pseudomonadati</taxon>
        <taxon>Pseudomonadota</taxon>
        <taxon>Betaproteobacteria</taxon>
        <taxon>Neisseriales</taxon>
        <taxon>Chitinibacteraceae</taxon>
        <taxon>Chitinimonas</taxon>
    </lineage>
</organism>
<protein>
    <submittedName>
        <fullName evidence="1">SET domain-containing protein</fullName>
    </submittedName>
</protein>
<reference evidence="2" key="1">
    <citation type="submission" date="2019-07" db="EMBL/GenBank/DDBJ databases">
        <title>Chitinimonas sp. nov., isolated from Ny-Alesund, arctica soil.</title>
        <authorList>
            <person name="Xu Q."/>
            <person name="Peng F."/>
        </authorList>
    </citation>
    <scope>NUCLEOTIDE SEQUENCE [LARGE SCALE GENOMIC DNA]</scope>
    <source>
        <strain evidence="2">R3-44</strain>
    </source>
</reference>
<dbReference type="SUPFAM" id="SSF82199">
    <property type="entry name" value="SET domain"/>
    <property type="match status" value="1"/>
</dbReference>
<dbReference type="KEGG" id="cari:FNU76_10670"/>
<dbReference type="RefSeq" id="WP_144278183.1">
    <property type="nucleotide sequence ID" value="NZ_CP041730.1"/>
</dbReference>
<dbReference type="Gene3D" id="1.25.40.10">
    <property type="entry name" value="Tetratricopeptide repeat domain"/>
    <property type="match status" value="1"/>
</dbReference>
<sequence length="431" mass="49262">MLSVSTSKPSLSIPLISAKRLDLIPFSENPPCRGMQIEYLRPEQLEEKCHFKYTESLFGDPNELKDYLSDTQMLAHIRNLPEQPSEQTIRARLSNPFDSLVICHMDNSIGYGLFAKEDIPGDTVLFLYAGHIEDVQTKAFSNGYDFTWIKSTILNRYAELKVKGICAEKMGGLSRFMQHCPMDYNRYIAQLKEVVLKEHGQLIQENNIDLDMRLDQLKQDLLYSPTQFRDDELENLSFTAHGLKEQLATCNVRSSLSLFNDIPVIIFRTVFPIKKHEHVGITYQTNYWNSCNCVPRYFKKNGEIIPQHAYRVLEAPSVQSADAPITTQALAHYNDGIQYYKDRIYEAAVEELHVSLDLFSMLLSPGSILGKATCRSTLASCYRELNNIEEAVRQCRMGLSLLARCGDTSEQERADKLRINIENKLKALPKI</sequence>
<dbReference type="InterPro" id="IPR046341">
    <property type="entry name" value="SET_dom_sf"/>
</dbReference>
<dbReference type="EMBL" id="CP041730">
    <property type="protein sequence ID" value="QDQ26789.1"/>
    <property type="molecule type" value="Genomic_DNA"/>
</dbReference>
<dbReference type="OrthoDB" id="5653514at2"/>